<dbReference type="Proteomes" id="UP000192257">
    <property type="component" value="Unassembled WGS sequence"/>
</dbReference>
<feature type="compositionally biased region" description="Acidic residues" evidence="1">
    <location>
        <begin position="616"/>
        <end position="625"/>
    </location>
</feature>
<dbReference type="GeneID" id="39989663"/>
<keyword evidence="4" id="KW-1185">Reference proteome</keyword>
<feature type="signal peptide" evidence="2">
    <location>
        <begin position="1"/>
        <end position="27"/>
    </location>
</feature>
<feature type="region of interest" description="Disordered" evidence="1">
    <location>
        <begin position="606"/>
        <end position="628"/>
    </location>
</feature>
<accession>A0A1X0NJ92</accession>
<keyword evidence="2" id="KW-0732">Signal</keyword>
<comment type="caution">
    <text evidence="3">The sequence shown here is derived from an EMBL/GenBank/DDBJ whole genome shotgun (WGS) entry which is preliminary data.</text>
</comment>
<dbReference type="OrthoDB" id="278744at2759"/>
<dbReference type="CDD" id="cd23742">
    <property type="entry name" value="RESC12-12A"/>
    <property type="match status" value="1"/>
</dbReference>
<dbReference type="VEuPathDB" id="TriTrypDB:TM35_000411750"/>
<evidence type="ECO:0008006" key="5">
    <source>
        <dbReference type="Google" id="ProtNLM"/>
    </source>
</evidence>
<dbReference type="EMBL" id="NBCO01000041">
    <property type="protein sequence ID" value="ORC84805.1"/>
    <property type="molecule type" value="Genomic_DNA"/>
</dbReference>
<name>A0A1X0NJ92_9TRYP</name>
<feature type="chain" id="PRO_5012462207" description="Mitochondrial RNA binding protein" evidence="2">
    <location>
        <begin position="28"/>
        <end position="853"/>
    </location>
</feature>
<evidence type="ECO:0000256" key="2">
    <source>
        <dbReference type="SAM" id="SignalP"/>
    </source>
</evidence>
<evidence type="ECO:0000256" key="1">
    <source>
        <dbReference type="SAM" id="MobiDB-lite"/>
    </source>
</evidence>
<evidence type="ECO:0000313" key="4">
    <source>
        <dbReference type="Proteomes" id="UP000192257"/>
    </source>
</evidence>
<proteinExistence type="predicted"/>
<dbReference type="RefSeq" id="XP_028878871.1">
    <property type="nucleotide sequence ID" value="XM_029029883.1"/>
</dbReference>
<reference evidence="3 4" key="1">
    <citation type="submission" date="2017-03" db="EMBL/GenBank/DDBJ databases">
        <title>An alternative strategy for trypanosome survival in the mammalian bloodstream revealed through genome and transcriptome analysis of the ubiquitous bovine parasite Trypanosoma (Megatrypanum) theileri.</title>
        <authorList>
            <person name="Kelly S."/>
            <person name="Ivens A."/>
            <person name="Mott A."/>
            <person name="O'Neill E."/>
            <person name="Emms D."/>
            <person name="Macleod O."/>
            <person name="Voorheis P."/>
            <person name="Matthews J."/>
            <person name="Matthews K."/>
            <person name="Carrington M."/>
        </authorList>
    </citation>
    <scope>NUCLEOTIDE SEQUENCE [LARGE SCALE GENOMIC DNA]</scope>
    <source>
        <strain evidence="3">Edinburgh</strain>
    </source>
</reference>
<gene>
    <name evidence="3" type="ORF">TM35_000411750</name>
</gene>
<protein>
    <recommendedName>
        <fullName evidence="5">Mitochondrial RNA binding protein</fullName>
    </recommendedName>
</protein>
<sequence>MRRFILSARKTSAVSLLLQGYFMATSSVSIPNPDSTNISTNIVNTTTEISSTQQKGLNKNNNSPPLVALLASVVSELQHRSKDATRQDTVSMPSLKLQPEELINAFSKYIRREDELTELCRSKVPSVRRHFLTIRAQRSHLSTLQRDILLHEISRIVEKREIPPTVAAQLFRSHWPDQMMDVAGSRHHSFLTRSFTAWVTQLLHEKKLTSGEARQILTFSPRVFNGQVALVGSLVECALADMNSNSDAEPLIQLMWAVNNAKTHAPHHFWQRAVEMLAKKNRSLRDQVGDAIHSSINTKKKNESVKGKIIKTTTTETTHMPVGHVFSGLTTRQLFRILRVLKREQWCGDVPTIYDFVDKALKNIVFEAEALSAADDKPHGKPLTRKEIMQRVQKASGLTPLELLSLMHIAGEIGLDIHVSLARVSDYLLAPMVVYLNREQLLLLTTCVRKTRCDSLQLVQAIVDTIVQRGITYPSSIILCKATLRTVMQKTSLLSQLTLAPFMDHIFGLCERYKYGMRASQILDWVELLYALSRRYAPTSSVGIRVRACVESFAAPLRAMLSVGAVPTSLISRVLEHSVILGMRHQPQYPLTEKLWEERNAVVNKKNRKSKQAVKEEEEEEDEVSLLDSHDGIETTTRIKEEEDNNHNISTFTTDDVNNSFGGEIARAALEVYEDLIYTYERQMVLRHSLSTEEMNRLRATFHRVGLYNLFVGAFLFKQLHLLPNRTAINISTQFNSETPPPQALSAWMEREISSIIDSRLQTMKKSLSSHTNSTENTINTVNTLKYSLLRVFGQRQCDAVKVRRFIQLVRDSPLLLSRQRRSVWEFISLLAQQYGGPEEQAMAQELLTKALY</sequence>
<evidence type="ECO:0000313" key="3">
    <source>
        <dbReference type="EMBL" id="ORC84805.1"/>
    </source>
</evidence>
<dbReference type="AlphaFoldDB" id="A0A1X0NJ92"/>
<organism evidence="3 4">
    <name type="scientific">Trypanosoma theileri</name>
    <dbReference type="NCBI Taxonomy" id="67003"/>
    <lineage>
        <taxon>Eukaryota</taxon>
        <taxon>Discoba</taxon>
        <taxon>Euglenozoa</taxon>
        <taxon>Kinetoplastea</taxon>
        <taxon>Metakinetoplastina</taxon>
        <taxon>Trypanosomatida</taxon>
        <taxon>Trypanosomatidae</taxon>
        <taxon>Trypanosoma</taxon>
    </lineage>
</organism>